<feature type="non-terminal residue" evidence="3">
    <location>
        <position position="1"/>
    </location>
</feature>
<comment type="caution">
    <text evidence="3">The sequence shown here is derived from an EMBL/GenBank/DDBJ whole genome shotgun (WGS) entry which is preliminary data.</text>
</comment>
<dbReference type="InterPro" id="IPR021765">
    <property type="entry name" value="UstYa-like"/>
</dbReference>
<dbReference type="PANTHER" id="PTHR33365">
    <property type="entry name" value="YALI0B05434P"/>
    <property type="match status" value="1"/>
</dbReference>
<evidence type="ECO:0000256" key="2">
    <source>
        <dbReference type="ARBA" id="ARBA00035112"/>
    </source>
</evidence>
<proteinExistence type="inferred from homology"/>
<dbReference type="Pfam" id="PF11807">
    <property type="entry name" value="UstYa"/>
    <property type="match status" value="1"/>
</dbReference>
<gene>
    <name evidence="3" type="ORF">B0H17DRAFT_928794</name>
</gene>
<evidence type="ECO:0000256" key="1">
    <source>
        <dbReference type="ARBA" id="ARBA00004685"/>
    </source>
</evidence>
<protein>
    <recommendedName>
        <fullName evidence="5">Tat pathway signal sequence</fullName>
    </recommendedName>
</protein>
<name>A0AAD7DQN1_MYCRO</name>
<evidence type="ECO:0000313" key="3">
    <source>
        <dbReference type="EMBL" id="KAJ7696936.1"/>
    </source>
</evidence>
<dbReference type="PANTHER" id="PTHR33365:SF4">
    <property type="entry name" value="CYCLOCHLOROTINE BIOSYNTHESIS PROTEIN O"/>
    <property type="match status" value="1"/>
</dbReference>
<comment type="similarity">
    <text evidence="2">Belongs to the ustYa family.</text>
</comment>
<organism evidence="3 4">
    <name type="scientific">Mycena rosella</name>
    <name type="common">Pink bonnet</name>
    <name type="synonym">Agaricus rosellus</name>
    <dbReference type="NCBI Taxonomy" id="1033263"/>
    <lineage>
        <taxon>Eukaryota</taxon>
        <taxon>Fungi</taxon>
        <taxon>Dikarya</taxon>
        <taxon>Basidiomycota</taxon>
        <taxon>Agaricomycotina</taxon>
        <taxon>Agaricomycetes</taxon>
        <taxon>Agaricomycetidae</taxon>
        <taxon>Agaricales</taxon>
        <taxon>Marasmiineae</taxon>
        <taxon>Mycenaceae</taxon>
        <taxon>Mycena</taxon>
    </lineage>
</organism>
<reference evidence="3" key="1">
    <citation type="submission" date="2023-03" db="EMBL/GenBank/DDBJ databases">
        <title>Massive genome expansion in bonnet fungi (Mycena s.s.) driven by repeated elements and novel gene families across ecological guilds.</title>
        <authorList>
            <consortium name="Lawrence Berkeley National Laboratory"/>
            <person name="Harder C.B."/>
            <person name="Miyauchi S."/>
            <person name="Viragh M."/>
            <person name="Kuo A."/>
            <person name="Thoen E."/>
            <person name="Andreopoulos B."/>
            <person name="Lu D."/>
            <person name="Skrede I."/>
            <person name="Drula E."/>
            <person name="Henrissat B."/>
            <person name="Morin E."/>
            <person name="Kohler A."/>
            <person name="Barry K."/>
            <person name="LaButti K."/>
            <person name="Morin E."/>
            <person name="Salamov A."/>
            <person name="Lipzen A."/>
            <person name="Mereny Z."/>
            <person name="Hegedus B."/>
            <person name="Baldrian P."/>
            <person name="Stursova M."/>
            <person name="Weitz H."/>
            <person name="Taylor A."/>
            <person name="Grigoriev I.V."/>
            <person name="Nagy L.G."/>
            <person name="Martin F."/>
            <person name="Kauserud H."/>
        </authorList>
    </citation>
    <scope>NUCLEOTIDE SEQUENCE</scope>
    <source>
        <strain evidence="3">CBHHK067</strain>
    </source>
</reference>
<comment type="pathway">
    <text evidence="1">Mycotoxin biosynthesis.</text>
</comment>
<evidence type="ECO:0000313" key="4">
    <source>
        <dbReference type="Proteomes" id="UP001221757"/>
    </source>
</evidence>
<evidence type="ECO:0008006" key="5">
    <source>
        <dbReference type="Google" id="ProtNLM"/>
    </source>
</evidence>
<sequence length="178" mass="20374">APAQSAVRTKLVKFTRGFAHDVPIYERRPSPAVDEAWRGLYEFAETKISSAEAAKMPNRTWPLGDETSYIVALDVFHQLHCLDILRWQLNPGHNYPQFSMGHIRHCIGAIRQALMCTADITPIVWQWSEKLGEAEQRDDVVHTCRDFSAIRDWAQDRFQAFPNLTVYIEGGALSNEKF</sequence>
<dbReference type="Proteomes" id="UP001221757">
    <property type="component" value="Unassembled WGS sequence"/>
</dbReference>
<dbReference type="EMBL" id="JARKIE010000032">
    <property type="protein sequence ID" value="KAJ7696936.1"/>
    <property type="molecule type" value="Genomic_DNA"/>
</dbReference>
<accession>A0AAD7DQN1</accession>
<dbReference type="GO" id="GO:0043386">
    <property type="term" value="P:mycotoxin biosynthetic process"/>
    <property type="evidence" value="ECO:0007669"/>
    <property type="project" value="InterPro"/>
</dbReference>
<dbReference type="AlphaFoldDB" id="A0AAD7DQN1"/>
<keyword evidence="4" id="KW-1185">Reference proteome</keyword>